<reference evidence="2" key="1">
    <citation type="journal article" date="2020" name="Nature">
        <title>Giant virus diversity and host interactions through global metagenomics.</title>
        <authorList>
            <person name="Schulz F."/>
            <person name="Roux S."/>
            <person name="Paez-Espino D."/>
            <person name="Jungbluth S."/>
            <person name="Walsh D.A."/>
            <person name="Denef V.J."/>
            <person name="McMahon K.D."/>
            <person name="Konstantinidis K.T."/>
            <person name="Eloe-Fadrosh E.A."/>
            <person name="Kyrpides N.C."/>
            <person name="Woyke T."/>
        </authorList>
    </citation>
    <scope>NUCLEOTIDE SEQUENCE</scope>
    <source>
        <strain evidence="2">GVMAG-M-3300024252-29</strain>
    </source>
</reference>
<evidence type="ECO:0000256" key="1">
    <source>
        <dbReference type="SAM" id="MobiDB-lite"/>
    </source>
</evidence>
<name>A0A6C0IK71_9ZZZZ</name>
<feature type="compositionally biased region" description="Basic and acidic residues" evidence="1">
    <location>
        <begin position="143"/>
        <end position="152"/>
    </location>
</feature>
<proteinExistence type="predicted"/>
<dbReference type="AlphaFoldDB" id="A0A6C0IK71"/>
<organism evidence="2">
    <name type="scientific">viral metagenome</name>
    <dbReference type="NCBI Taxonomy" id="1070528"/>
    <lineage>
        <taxon>unclassified sequences</taxon>
        <taxon>metagenomes</taxon>
        <taxon>organismal metagenomes</taxon>
    </lineage>
</organism>
<evidence type="ECO:0000313" key="2">
    <source>
        <dbReference type="EMBL" id="QHT93568.1"/>
    </source>
</evidence>
<feature type="compositionally biased region" description="Basic residues" evidence="1">
    <location>
        <begin position="88"/>
        <end position="134"/>
    </location>
</feature>
<feature type="compositionally biased region" description="Low complexity" evidence="1">
    <location>
        <begin position="160"/>
        <end position="176"/>
    </location>
</feature>
<feature type="compositionally biased region" description="Basic and acidic residues" evidence="1">
    <location>
        <begin position="1"/>
        <end position="12"/>
    </location>
</feature>
<feature type="region of interest" description="Disordered" evidence="1">
    <location>
        <begin position="1"/>
        <end position="193"/>
    </location>
</feature>
<dbReference type="EMBL" id="MN740208">
    <property type="protein sequence ID" value="QHT93568.1"/>
    <property type="molecule type" value="Genomic_DNA"/>
</dbReference>
<sequence>MSNIRVDIKRQDSTGTTSSSQSDDMGDLSFELAHGPTGSGATGLTPDRSEIIRRKKEEMRRRRQSMSMGVPPSFKDWGSIQSKPASGGRRKTRKHMSRRKNKTKKVVKPRNKTRRHKSRRNKKSKKHTKRRKQRGGGFFDFIFGKKEEEKEQSQQTVSAPQPETQQPAQPVPSAQPETQPTQVVDTPPEAESQ</sequence>
<accession>A0A6C0IK71</accession>
<feature type="compositionally biased region" description="Basic and acidic residues" evidence="1">
    <location>
        <begin position="47"/>
        <end position="60"/>
    </location>
</feature>
<feature type="compositionally biased region" description="Low complexity" evidence="1">
    <location>
        <begin position="13"/>
        <end position="23"/>
    </location>
</feature>
<protein>
    <submittedName>
        <fullName evidence="2">Uncharacterized protein</fullName>
    </submittedName>
</protein>